<organism evidence="1 2">
    <name type="scientific">Dryococelus australis</name>
    <dbReference type="NCBI Taxonomy" id="614101"/>
    <lineage>
        <taxon>Eukaryota</taxon>
        <taxon>Metazoa</taxon>
        <taxon>Ecdysozoa</taxon>
        <taxon>Arthropoda</taxon>
        <taxon>Hexapoda</taxon>
        <taxon>Insecta</taxon>
        <taxon>Pterygota</taxon>
        <taxon>Neoptera</taxon>
        <taxon>Polyneoptera</taxon>
        <taxon>Phasmatodea</taxon>
        <taxon>Verophasmatodea</taxon>
        <taxon>Anareolatae</taxon>
        <taxon>Phasmatidae</taxon>
        <taxon>Eurycanthinae</taxon>
        <taxon>Dryococelus</taxon>
    </lineage>
</organism>
<sequence length="301" mass="34636">MVFTAATNAGNSRVTGSPMAELERTRGLAEARGPNLEIVRGQLENETTRSVRNVYETVRLRESCGNPALPYHTVTRCVKVFREGRDAVHDRLRSAQPSLDNNTITLLDSLLDGDRRWTHVTCSGEVDALKLFDALQVYGRRWKKHVLDEIRSTYKVVLKLTLVRFSRSDVGTYTCVSTNSLGHSDGTIRLYVFSFVMSSDFRDKTADKYARKNHFEAASYYARWVNTNDFNARLHHHGSKLYPRSYLRSTQKTVAPFGFRAGQEIEMKFISNSRKWLFEISIRYQQQSSTNVVWKYANREK</sequence>
<proteinExistence type="predicted"/>
<dbReference type="Gene3D" id="2.60.40.10">
    <property type="entry name" value="Immunoglobulins"/>
    <property type="match status" value="1"/>
</dbReference>
<dbReference type="InterPro" id="IPR036179">
    <property type="entry name" value="Ig-like_dom_sf"/>
</dbReference>
<keyword evidence="2" id="KW-1185">Reference proteome</keyword>
<dbReference type="InterPro" id="IPR013783">
    <property type="entry name" value="Ig-like_fold"/>
</dbReference>
<evidence type="ECO:0008006" key="3">
    <source>
        <dbReference type="Google" id="ProtNLM"/>
    </source>
</evidence>
<evidence type="ECO:0000313" key="1">
    <source>
        <dbReference type="EMBL" id="KAJ8883888.1"/>
    </source>
</evidence>
<dbReference type="Proteomes" id="UP001159363">
    <property type="component" value="Chromosome 4"/>
</dbReference>
<dbReference type="EMBL" id="JARBHB010000005">
    <property type="protein sequence ID" value="KAJ8883888.1"/>
    <property type="molecule type" value="Genomic_DNA"/>
</dbReference>
<accession>A0ABQ9HHS6</accession>
<protein>
    <recommendedName>
        <fullName evidence="3">Ig-like domain-containing protein</fullName>
    </recommendedName>
</protein>
<evidence type="ECO:0000313" key="2">
    <source>
        <dbReference type="Proteomes" id="UP001159363"/>
    </source>
</evidence>
<comment type="caution">
    <text evidence="1">The sequence shown here is derived from an EMBL/GenBank/DDBJ whole genome shotgun (WGS) entry which is preliminary data.</text>
</comment>
<dbReference type="SUPFAM" id="SSF48726">
    <property type="entry name" value="Immunoglobulin"/>
    <property type="match status" value="1"/>
</dbReference>
<name>A0ABQ9HHS6_9NEOP</name>
<reference evidence="1 2" key="1">
    <citation type="submission" date="2023-02" db="EMBL/GenBank/DDBJ databases">
        <title>LHISI_Scaffold_Assembly.</title>
        <authorList>
            <person name="Stuart O.P."/>
            <person name="Cleave R."/>
            <person name="Magrath M.J.L."/>
            <person name="Mikheyev A.S."/>
        </authorList>
    </citation>
    <scope>NUCLEOTIDE SEQUENCE [LARGE SCALE GENOMIC DNA]</scope>
    <source>
        <strain evidence="1">Daus_M_001</strain>
        <tissue evidence="1">Leg muscle</tissue>
    </source>
</reference>
<gene>
    <name evidence="1" type="ORF">PR048_015743</name>
</gene>